<evidence type="ECO:0000256" key="4">
    <source>
        <dbReference type="ARBA" id="ARBA00022692"/>
    </source>
</evidence>
<proteinExistence type="predicted"/>
<evidence type="ECO:0000256" key="3">
    <source>
        <dbReference type="ARBA" id="ARBA00022475"/>
    </source>
</evidence>
<reference evidence="9" key="1">
    <citation type="journal article" date="2019" name="Int. J. Syst. Evol. Microbiol.">
        <title>The Global Catalogue of Microorganisms (GCM) 10K type strain sequencing project: providing services to taxonomists for standard genome sequencing and annotation.</title>
        <authorList>
            <consortium name="The Broad Institute Genomics Platform"/>
            <consortium name="The Broad Institute Genome Sequencing Center for Infectious Disease"/>
            <person name="Wu L."/>
            <person name="Ma J."/>
        </authorList>
    </citation>
    <scope>NUCLEOTIDE SEQUENCE [LARGE SCALE GENOMIC DNA]</scope>
    <source>
        <strain evidence="9">JCM 3369</strain>
    </source>
</reference>
<dbReference type="RefSeq" id="WP_160820814.1">
    <property type="nucleotide sequence ID" value="NZ_JBHSXE010000001.1"/>
</dbReference>
<feature type="transmembrane region" description="Helical" evidence="7">
    <location>
        <begin position="214"/>
        <end position="236"/>
    </location>
</feature>
<feature type="transmembrane region" description="Helical" evidence="7">
    <location>
        <begin position="382"/>
        <end position="402"/>
    </location>
</feature>
<evidence type="ECO:0000256" key="5">
    <source>
        <dbReference type="ARBA" id="ARBA00022989"/>
    </source>
</evidence>
<evidence type="ECO:0000313" key="9">
    <source>
        <dbReference type="Proteomes" id="UP001596380"/>
    </source>
</evidence>
<dbReference type="Pfam" id="PF13520">
    <property type="entry name" value="AA_permease_2"/>
    <property type="match status" value="1"/>
</dbReference>
<evidence type="ECO:0000256" key="6">
    <source>
        <dbReference type="ARBA" id="ARBA00023136"/>
    </source>
</evidence>
<dbReference type="Proteomes" id="UP001596380">
    <property type="component" value="Unassembled WGS sequence"/>
</dbReference>
<protein>
    <submittedName>
        <fullName evidence="8">APC family permease</fullName>
    </submittedName>
</protein>
<feature type="transmembrane region" description="Helical" evidence="7">
    <location>
        <begin position="23"/>
        <end position="44"/>
    </location>
</feature>
<keyword evidence="3" id="KW-1003">Cell membrane</keyword>
<dbReference type="PANTHER" id="PTHR42770">
    <property type="entry name" value="AMINO ACID TRANSPORTER-RELATED"/>
    <property type="match status" value="1"/>
</dbReference>
<feature type="transmembrane region" description="Helical" evidence="7">
    <location>
        <begin position="134"/>
        <end position="154"/>
    </location>
</feature>
<keyword evidence="2" id="KW-0813">Transport</keyword>
<gene>
    <name evidence="8" type="ORF">ACFQKB_12625</name>
</gene>
<keyword evidence="5 7" id="KW-1133">Transmembrane helix</keyword>
<evidence type="ECO:0000313" key="8">
    <source>
        <dbReference type="EMBL" id="MFC6880607.1"/>
    </source>
</evidence>
<dbReference type="PIRSF" id="PIRSF006060">
    <property type="entry name" value="AA_transporter"/>
    <property type="match status" value="1"/>
</dbReference>
<dbReference type="PANTHER" id="PTHR42770:SF15">
    <property type="entry name" value="GLUTAMATE_GAMMA-AMINOBUTYRATE ANTIPORTER-RELATED"/>
    <property type="match status" value="1"/>
</dbReference>
<comment type="caution">
    <text evidence="8">The sequence shown here is derived from an EMBL/GenBank/DDBJ whole genome shotgun (WGS) entry which is preliminary data.</text>
</comment>
<comment type="subcellular location">
    <subcellularLocation>
        <location evidence="1">Cell membrane</location>
        <topology evidence="1">Multi-pass membrane protein</topology>
    </subcellularLocation>
</comment>
<dbReference type="InterPro" id="IPR050367">
    <property type="entry name" value="APC_superfamily"/>
</dbReference>
<sequence length="453" mass="46540">MTAGSVASLRTAPAMAAYGPASVLLYLVPAALFLLPVSLVSAELSSGWSGGVARWVARGISGPAGFVAVWCQFAMTVFFFPTLLAYVASTFAYLVDPALASDGPYVAAVILTVYWAGVYLASQGTRTVAGLSSAGLLVGTLVPGAALVALGAAFLGDGNAPAVRMDAADALPAWTGTAGLVLIAGAFLAYAGMEMNAVHVSSLRRPDRGYPKAVLLASALVPLILVVPALAVAWVVPAAELGLTTGVMQTFDAFFQRLDLGFLTPVLGVMLIAAALGAMLAWLAGPSKGLVAIGREQGYLPPFLTRFNKHGVQRNLLVAQGMATTPVALLYALVPEVSGAYWLLSALATQTYLIMYGLLFVAAARLRRREPGHRRGFRAPGLYALCALGLLASAAAFAAGFVAPSRLGGGDPLVYAGVVAGGTGAVGLLVPLLFLKLRRPGWKLDDAGAPEPA</sequence>
<feature type="transmembrane region" description="Helical" evidence="7">
    <location>
        <begin position="174"/>
        <end position="193"/>
    </location>
</feature>
<keyword evidence="6 7" id="KW-0472">Membrane</keyword>
<feature type="transmembrane region" description="Helical" evidence="7">
    <location>
        <begin position="414"/>
        <end position="435"/>
    </location>
</feature>
<dbReference type="EMBL" id="JBHSXS010000005">
    <property type="protein sequence ID" value="MFC6880607.1"/>
    <property type="molecule type" value="Genomic_DNA"/>
</dbReference>
<evidence type="ECO:0000256" key="2">
    <source>
        <dbReference type="ARBA" id="ARBA00022448"/>
    </source>
</evidence>
<keyword evidence="4 7" id="KW-0812">Transmembrane</keyword>
<feature type="transmembrane region" description="Helical" evidence="7">
    <location>
        <begin position="316"/>
        <end position="334"/>
    </location>
</feature>
<evidence type="ECO:0000256" key="7">
    <source>
        <dbReference type="SAM" id="Phobius"/>
    </source>
</evidence>
<organism evidence="8 9">
    <name type="scientific">Actinomadura yumaensis</name>
    <dbReference type="NCBI Taxonomy" id="111807"/>
    <lineage>
        <taxon>Bacteria</taxon>
        <taxon>Bacillati</taxon>
        <taxon>Actinomycetota</taxon>
        <taxon>Actinomycetes</taxon>
        <taxon>Streptosporangiales</taxon>
        <taxon>Thermomonosporaceae</taxon>
        <taxon>Actinomadura</taxon>
    </lineage>
</organism>
<name>A0ABW2CFN9_9ACTN</name>
<keyword evidence="9" id="KW-1185">Reference proteome</keyword>
<dbReference type="Gene3D" id="1.20.1740.10">
    <property type="entry name" value="Amino acid/polyamine transporter I"/>
    <property type="match status" value="1"/>
</dbReference>
<feature type="transmembrane region" description="Helical" evidence="7">
    <location>
        <begin position="262"/>
        <end position="285"/>
    </location>
</feature>
<accession>A0ABW2CFN9</accession>
<feature type="transmembrane region" description="Helical" evidence="7">
    <location>
        <begin position="105"/>
        <end position="122"/>
    </location>
</feature>
<feature type="transmembrane region" description="Helical" evidence="7">
    <location>
        <begin position="65"/>
        <end position="93"/>
    </location>
</feature>
<evidence type="ECO:0000256" key="1">
    <source>
        <dbReference type="ARBA" id="ARBA00004651"/>
    </source>
</evidence>
<dbReference type="InterPro" id="IPR002293">
    <property type="entry name" value="AA/rel_permease1"/>
</dbReference>
<feature type="transmembrane region" description="Helical" evidence="7">
    <location>
        <begin position="340"/>
        <end position="361"/>
    </location>
</feature>